<organism evidence="2 3">
    <name type="scientific">Curvularia kusanoi</name>
    <name type="common">Cochliobolus kusanoi</name>
    <dbReference type="NCBI Taxonomy" id="90978"/>
    <lineage>
        <taxon>Eukaryota</taxon>
        <taxon>Fungi</taxon>
        <taxon>Dikarya</taxon>
        <taxon>Ascomycota</taxon>
        <taxon>Pezizomycotina</taxon>
        <taxon>Dothideomycetes</taxon>
        <taxon>Pleosporomycetidae</taxon>
        <taxon>Pleosporales</taxon>
        <taxon>Pleosporineae</taxon>
        <taxon>Pleosporaceae</taxon>
        <taxon>Curvularia</taxon>
    </lineage>
</organism>
<accession>A0A9P4T3Y8</accession>
<feature type="compositionally biased region" description="Basic and acidic residues" evidence="1">
    <location>
        <begin position="417"/>
        <end position="428"/>
    </location>
</feature>
<feature type="compositionally biased region" description="Basic and acidic residues" evidence="1">
    <location>
        <begin position="322"/>
        <end position="344"/>
    </location>
</feature>
<evidence type="ECO:0000313" key="2">
    <source>
        <dbReference type="EMBL" id="KAF2994352.1"/>
    </source>
</evidence>
<evidence type="ECO:0000256" key="1">
    <source>
        <dbReference type="SAM" id="MobiDB-lite"/>
    </source>
</evidence>
<feature type="compositionally biased region" description="Polar residues" evidence="1">
    <location>
        <begin position="102"/>
        <end position="111"/>
    </location>
</feature>
<keyword evidence="3" id="KW-1185">Reference proteome</keyword>
<sequence length="475" mass="51224">MSHSPLHQRLHIRLAMRQSQKLSSPALSPLPPYPSRSPPKEPQEAPLIAPPAPHPTPSEPTEPVAATDFAQSGEAVEEEEDKMKTTHVRPRTAPASPERPSTAFSTRSTIRQVDPSPESLHNALARGLTDSVTLAQGPAYEPFPPFNPSNLTVDDNEAADKSNTHIPATEPTTATDAAPGGLRRGGTPSDRSSPRKSRSCSPQKSRTPSPRKHMVRTPTLPAHQESSDSAYSGESPHLPLRSSNLRDPGNLEAPDTPSPVSREQKRDAYAPLQIRRPFAESNSEGEPAAGQATHARIADYMRKMKSQQRGHMAISNGAARDGSVRDGGVRDGVARDDDAQRKIEAPQPVKRIVAPVAHIIQAMAEPGAGPQTEGGASTRQQERQTGKESNNQTTTSRHSEVSGASVASKHSVFSTPGRDELERKKPIVEEDEGPFARAKSVQDLEQSRRRVSEGTKESVEKGDGKKMCGMKCAVM</sequence>
<evidence type="ECO:0000313" key="3">
    <source>
        <dbReference type="Proteomes" id="UP000801428"/>
    </source>
</evidence>
<dbReference type="EMBL" id="SWKU01000041">
    <property type="protein sequence ID" value="KAF2994352.1"/>
    <property type="molecule type" value="Genomic_DNA"/>
</dbReference>
<dbReference type="Proteomes" id="UP000801428">
    <property type="component" value="Unassembled WGS sequence"/>
</dbReference>
<feature type="compositionally biased region" description="Low complexity" evidence="1">
    <location>
        <begin position="167"/>
        <end position="179"/>
    </location>
</feature>
<feature type="compositionally biased region" description="Pro residues" evidence="1">
    <location>
        <begin position="48"/>
        <end position="60"/>
    </location>
</feature>
<feature type="compositionally biased region" description="Pro residues" evidence="1">
    <location>
        <begin position="28"/>
        <end position="37"/>
    </location>
</feature>
<gene>
    <name evidence="2" type="ORF">E8E13_000731</name>
</gene>
<name>A0A9P4T3Y8_CURKU</name>
<reference evidence="2" key="1">
    <citation type="submission" date="2019-04" db="EMBL/GenBank/DDBJ databases">
        <title>Sequencing of skin fungus with MAO and IRED activity.</title>
        <authorList>
            <person name="Marsaioli A.J."/>
            <person name="Bonatto J.M.C."/>
            <person name="Reis Junior O."/>
        </authorList>
    </citation>
    <scope>NUCLEOTIDE SEQUENCE</scope>
    <source>
        <strain evidence="2">30M1</strain>
    </source>
</reference>
<feature type="compositionally biased region" description="Basic residues" evidence="1">
    <location>
        <begin position="1"/>
        <end position="14"/>
    </location>
</feature>
<comment type="caution">
    <text evidence="2">The sequence shown here is derived from an EMBL/GenBank/DDBJ whole genome shotgun (WGS) entry which is preliminary data.</text>
</comment>
<dbReference type="AlphaFoldDB" id="A0A9P4T3Y8"/>
<protein>
    <submittedName>
        <fullName evidence="2">Uncharacterized protein</fullName>
    </submittedName>
</protein>
<proteinExistence type="predicted"/>
<feature type="region of interest" description="Disordered" evidence="1">
    <location>
        <begin position="1"/>
        <end position="475"/>
    </location>
</feature>
<dbReference type="OrthoDB" id="3801471at2759"/>
<feature type="compositionally biased region" description="Polar residues" evidence="1">
    <location>
        <begin position="387"/>
        <end position="396"/>
    </location>
</feature>
<feature type="compositionally biased region" description="Basic and acidic residues" evidence="1">
    <location>
        <begin position="440"/>
        <end position="466"/>
    </location>
</feature>